<dbReference type="Proteomes" id="UP001497700">
    <property type="component" value="Unassembled WGS sequence"/>
</dbReference>
<keyword evidence="2" id="KW-1185">Reference proteome</keyword>
<accession>A0ACB9YZB0</accession>
<organism evidence="1 2">
    <name type="scientific">Hypoxylon rubiginosum</name>
    <dbReference type="NCBI Taxonomy" id="110542"/>
    <lineage>
        <taxon>Eukaryota</taxon>
        <taxon>Fungi</taxon>
        <taxon>Dikarya</taxon>
        <taxon>Ascomycota</taxon>
        <taxon>Pezizomycotina</taxon>
        <taxon>Sordariomycetes</taxon>
        <taxon>Xylariomycetidae</taxon>
        <taxon>Xylariales</taxon>
        <taxon>Hypoxylaceae</taxon>
        <taxon>Hypoxylon</taxon>
    </lineage>
</organism>
<protein>
    <submittedName>
        <fullName evidence="1">Uncharacterized protein</fullName>
    </submittedName>
</protein>
<proteinExistence type="predicted"/>
<name>A0ACB9YZB0_9PEZI</name>
<gene>
    <name evidence="1" type="ORF">F4820DRAFT_424181</name>
</gene>
<sequence>MPSVGSVATVLMLLAGSAHAHFKVLQPDTIQPFDDDGEGDGPCGGYTPSPNGLNATEFHVDGDTIYTTLTHPEATWLYRITTDLTAGGNWSEVYPQFQQNGAGAYCTYPATIPHEFIGQTAILGVVANAPDGLLYQCSAVTFVEGSVPRSADCHNASGVTATYTSDPDLTSQLGNPSVAPDEHATSVGVSNKSDSFRGLGAMVTVGVMAVLGAVMLV</sequence>
<comment type="caution">
    <text evidence="1">The sequence shown here is derived from an EMBL/GenBank/DDBJ whole genome shotgun (WGS) entry which is preliminary data.</text>
</comment>
<dbReference type="EMBL" id="MU393489">
    <property type="protein sequence ID" value="KAI4864240.1"/>
    <property type="molecule type" value="Genomic_DNA"/>
</dbReference>
<reference evidence="1 2" key="1">
    <citation type="journal article" date="2022" name="New Phytol.">
        <title>Ecological generalism drives hyperdiversity of secondary metabolite gene clusters in xylarialean endophytes.</title>
        <authorList>
            <person name="Franco M.E.E."/>
            <person name="Wisecaver J.H."/>
            <person name="Arnold A.E."/>
            <person name="Ju Y.M."/>
            <person name="Slot J.C."/>
            <person name="Ahrendt S."/>
            <person name="Moore L.P."/>
            <person name="Eastman K.E."/>
            <person name="Scott K."/>
            <person name="Konkel Z."/>
            <person name="Mondo S.J."/>
            <person name="Kuo A."/>
            <person name="Hayes R.D."/>
            <person name="Haridas S."/>
            <person name="Andreopoulos B."/>
            <person name="Riley R."/>
            <person name="LaButti K."/>
            <person name="Pangilinan J."/>
            <person name="Lipzen A."/>
            <person name="Amirebrahimi M."/>
            <person name="Yan J."/>
            <person name="Adam C."/>
            <person name="Keymanesh K."/>
            <person name="Ng V."/>
            <person name="Louie K."/>
            <person name="Northen T."/>
            <person name="Drula E."/>
            <person name="Henrissat B."/>
            <person name="Hsieh H.M."/>
            <person name="Youens-Clark K."/>
            <person name="Lutzoni F."/>
            <person name="Miadlikowska J."/>
            <person name="Eastwood D.C."/>
            <person name="Hamelin R.C."/>
            <person name="Grigoriev I.V."/>
            <person name="U'Ren J.M."/>
        </authorList>
    </citation>
    <scope>NUCLEOTIDE SEQUENCE [LARGE SCALE GENOMIC DNA]</scope>
    <source>
        <strain evidence="1 2">CBS 119005</strain>
    </source>
</reference>
<evidence type="ECO:0000313" key="2">
    <source>
        <dbReference type="Proteomes" id="UP001497700"/>
    </source>
</evidence>
<evidence type="ECO:0000313" key="1">
    <source>
        <dbReference type="EMBL" id="KAI4864240.1"/>
    </source>
</evidence>